<keyword evidence="2 4" id="KW-0238">DNA-binding</keyword>
<dbReference type="GO" id="GO:0000976">
    <property type="term" value="F:transcription cis-regulatory region binding"/>
    <property type="evidence" value="ECO:0007669"/>
    <property type="project" value="TreeGrafter"/>
</dbReference>
<feature type="DNA-binding region" description="H-T-H motif" evidence="4">
    <location>
        <begin position="51"/>
        <end position="70"/>
    </location>
</feature>
<keyword evidence="1" id="KW-0805">Transcription regulation</keyword>
<dbReference type="AlphaFoldDB" id="A0AA37BHA5"/>
<name>A0AA37BHA5_9ACTN</name>
<evidence type="ECO:0000256" key="4">
    <source>
        <dbReference type="PROSITE-ProRule" id="PRU00335"/>
    </source>
</evidence>
<feature type="domain" description="HTH tetR-type" evidence="5">
    <location>
        <begin position="28"/>
        <end position="88"/>
    </location>
</feature>
<dbReference type="InterPro" id="IPR009057">
    <property type="entry name" value="Homeodomain-like_sf"/>
</dbReference>
<evidence type="ECO:0000259" key="5">
    <source>
        <dbReference type="PROSITE" id="PS50977"/>
    </source>
</evidence>
<evidence type="ECO:0000313" key="6">
    <source>
        <dbReference type="EMBL" id="GGK70874.1"/>
    </source>
</evidence>
<comment type="caution">
    <text evidence="6">The sequence shown here is derived from an EMBL/GenBank/DDBJ whole genome shotgun (WGS) entry which is preliminary data.</text>
</comment>
<dbReference type="InterPro" id="IPR036271">
    <property type="entry name" value="Tet_transcr_reg_TetR-rel_C_sf"/>
</dbReference>
<accession>A0AA37BHA5</accession>
<dbReference type="Gene3D" id="1.10.357.10">
    <property type="entry name" value="Tetracycline Repressor, domain 2"/>
    <property type="match status" value="1"/>
</dbReference>
<reference evidence="6" key="2">
    <citation type="submission" date="2022-09" db="EMBL/GenBank/DDBJ databases">
        <authorList>
            <person name="Sun Q."/>
            <person name="Ohkuma M."/>
        </authorList>
    </citation>
    <scope>NUCLEOTIDE SEQUENCE</scope>
    <source>
        <strain evidence="6">JCM 3093</strain>
    </source>
</reference>
<dbReference type="RefSeq" id="WP_191895530.1">
    <property type="nucleotide sequence ID" value="NZ_BMQD01000009.1"/>
</dbReference>
<organism evidence="6 7">
    <name type="scientific">Planomonospora parontospora</name>
    <dbReference type="NCBI Taxonomy" id="58119"/>
    <lineage>
        <taxon>Bacteria</taxon>
        <taxon>Bacillati</taxon>
        <taxon>Actinomycetota</taxon>
        <taxon>Actinomycetes</taxon>
        <taxon>Streptosporangiales</taxon>
        <taxon>Streptosporangiaceae</taxon>
        <taxon>Planomonospora</taxon>
    </lineage>
</organism>
<dbReference type="InterPro" id="IPR004111">
    <property type="entry name" value="Repressor_TetR_C"/>
</dbReference>
<evidence type="ECO:0000256" key="1">
    <source>
        <dbReference type="ARBA" id="ARBA00023015"/>
    </source>
</evidence>
<keyword evidence="3" id="KW-0804">Transcription</keyword>
<dbReference type="GO" id="GO:0045892">
    <property type="term" value="P:negative regulation of DNA-templated transcription"/>
    <property type="evidence" value="ECO:0007669"/>
    <property type="project" value="InterPro"/>
</dbReference>
<dbReference type="EMBL" id="BMQD01000009">
    <property type="protein sequence ID" value="GGK70874.1"/>
    <property type="molecule type" value="Genomic_DNA"/>
</dbReference>
<dbReference type="SUPFAM" id="SSF48498">
    <property type="entry name" value="Tetracyclin repressor-like, C-terminal domain"/>
    <property type="match status" value="1"/>
</dbReference>
<dbReference type="Gene3D" id="1.10.10.60">
    <property type="entry name" value="Homeodomain-like"/>
    <property type="match status" value="1"/>
</dbReference>
<dbReference type="Pfam" id="PF02909">
    <property type="entry name" value="TetR_C_1"/>
    <property type="match status" value="1"/>
</dbReference>
<dbReference type="InterPro" id="IPR050109">
    <property type="entry name" value="HTH-type_TetR-like_transc_reg"/>
</dbReference>
<dbReference type="InterPro" id="IPR001647">
    <property type="entry name" value="HTH_TetR"/>
</dbReference>
<dbReference type="PANTHER" id="PTHR30055">
    <property type="entry name" value="HTH-TYPE TRANSCRIPTIONAL REGULATOR RUTR"/>
    <property type="match status" value="1"/>
</dbReference>
<protein>
    <submittedName>
        <fullName evidence="6">TetR family transcriptional regulator</fullName>
    </submittedName>
</protein>
<dbReference type="Proteomes" id="UP000627984">
    <property type="component" value="Unassembled WGS sequence"/>
</dbReference>
<dbReference type="SUPFAM" id="SSF46689">
    <property type="entry name" value="Homeodomain-like"/>
    <property type="match status" value="1"/>
</dbReference>
<dbReference type="Pfam" id="PF00440">
    <property type="entry name" value="TetR_N"/>
    <property type="match status" value="1"/>
</dbReference>
<sequence>MARERTLPPVLARMWGREPVSNRGPKPRLDLATIAAAGVEIADAEGLAGVSMGGVAARVGVTTMALYRYVGSKDELLIAMADHAVPDPPERDGLSWRDYMTVWTRANRGFLLAHPWMLALVRTSPPMGPRSMRWLDRGMAALADTGLDEGERLNAATALNGYALSDTALVYGMSSGSRHLDEAGITGAADYGEVLAEVLDPEEYPALSAAVRSGVFSGAEGWTEDADFRFGLDLLLDGIEAMIARRA</sequence>
<reference evidence="6" key="1">
    <citation type="journal article" date="2014" name="Int. J. Syst. Evol. Microbiol.">
        <title>Complete genome sequence of Corynebacterium casei LMG S-19264T (=DSM 44701T), isolated from a smear-ripened cheese.</title>
        <authorList>
            <consortium name="US DOE Joint Genome Institute (JGI-PGF)"/>
            <person name="Walter F."/>
            <person name="Albersmeier A."/>
            <person name="Kalinowski J."/>
            <person name="Ruckert C."/>
        </authorList>
    </citation>
    <scope>NUCLEOTIDE SEQUENCE</scope>
    <source>
        <strain evidence="6">JCM 3093</strain>
    </source>
</reference>
<dbReference type="GO" id="GO:0003700">
    <property type="term" value="F:DNA-binding transcription factor activity"/>
    <property type="evidence" value="ECO:0007669"/>
    <property type="project" value="TreeGrafter"/>
</dbReference>
<dbReference type="PROSITE" id="PS50977">
    <property type="entry name" value="HTH_TETR_2"/>
    <property type="match status" value="1"/>
</dbReference>
<dbReference type="PANTHER" id="PTHR30055:SF151">
    <property type="entry name" value="TRANSCRIPTIONAL REGULATORY PROTEIN"/>
    <property type="match status" value="1"/>
</dbReference>
<evidence type="ECO:0000256" key="3">
    <source>
        <dbReference type="ARBA" id="ARBA00023163"/>
    </source>
</evidence>
<evidence type="ECO:0000313" key="7">
    <source>
        <dbReference type="Proteomes" id="UP000627984"/>
    </source>
</evidence>
<evidence type="ECO:0000256" key="2">
    <source>
        <dbReference type="ARBA" id="ARBA00023125"/>
    </source>
</evidence>
<gene>
    <name evidence="6" type="ORF">GCM10010126_32980</name>
</gene>
<proteinExistence type="predicted"/>